<keyword evidence="11" id="KW-1185">Reference proteome</keyword>
<evidence type="ECO:0000256" key="5">
    <source>
        <dbReference type="ARBA" id="ARBA00022692"/>
    </source>
</evidence>
<evidence type="ECO:0000256" key="2">
    <source>
        <dbReference type="ARBA" id="ARBA00007069"/>
    </source>
</evidence>
<keyword evidence="5 8" id="KW-0812">Transmembrane</keyword>
<dbReference type="PANTHER" id="PTHR42929:SF1">
    <property type="entry name" value="INNER MEMBRANE ABC TRANSPORTER PERMEASE PROTEIN YDCU-RELATED"/>
    <property type="match status" value="1"/>
</dbReference>
<sequence>MRLTPARAWLTAGPMLLLMVAALLLPFGWRSADLLRACLGGGECALHELWADRFYIDAIARTVGLSAASTALGLVLGLGAALHLVAHPRWEKPVAVLAGLGANFAGVPLALALTLLLGSQGVLTTLAQKSLSLAGLLQGWDLNSDAGLLLAFTAFQVPLAVVLLMAPVRLLDPALAEAAATLGARPATFWRRVGLPLLAPSLIETASLLFANAAAAYATPFALAGTASPVLAVRIAAAVSGDIFSQPELATALSLVMAVLLLAVIVGGRLWSARLRRSA</sequence>
<feature type="transmembrane region" description="Helical" evidence="8">
    <location>
        <begin position="94"/>
        <end position="117"/>
    </location>
</feature>
<organism evidence="10 11">
    <name type="scientific">Pelomonas aquatica</name>
    <dbReference type="NCBI Taxonomy" id="431058"/>
    <lineage>
        <taxon>Bacteria</taxon>
        <taxon>Pseudomonadati</taxon>
        <taxon>Pseudomonadota</taxon>
        <taxon>Betaproteobacteria</taxon>
        <taxon>Burkholderiales</taxon>
        <taxon>Sphaerotilaceae</taxon>
        <taxon>Roseateles</taxon>
    </lineage>
</organism>
<feature type="transmembrane region" description="Helical" evidence="8">
    <location>
        <begin position="146"/>
        <end position="168"/>
    </location>
</feature>
<dbReference type="AlphaFoldDB" id="A0A9X4LK07"/>
<dbReference type="RefSeq" id="WP_268146081.1">
    <property type="nucleotide sequence ID" value="NZ_JAPPUW010000001.1"/>
</dbReference>
<evidence type="ECO:0000259" key="9">
    <source>
        <dbReference type="PROSITE" id="PS50928"/>
    </source>
</evidence>
<evidence type="ECO:0000313" key="11">
    <source>
        <dbReference type="Proteomes" id="UP001152766"/>
    </source>
</evidence>
<feature type="transmembrane region" description="Helical" evidence="8">
    <location>
        <begin position="249"/>
        <end position="271"/>
    </location>
</feature>
<accession>A0A9X4LK07</accession>
<dbReference type="Gene3D" id="1.10.3720.10">
    <property type="entry name" value="MetI-like"/>
    <property type="match status" value="1"/>
</dbReference>
<keyword evidence="4" id="KW-1003">Cell membrane</keyword>
<feature type="transmembrane region" description="Helical" evidence="8">
    <location>
        <begin position="58"/>
        <end position="82"/>
    </location>
</feature>
<reference evidence="10" key="1">
    <citation type="submission" date="2019-02" db="EMBL/GenBank/DDBJ databases">
        <title>Draft genome of the type strain Pelomonas aquatica CCUG 52575T.</title>
        <authorList>
            <person name="Gomila M."/>
            <person name="Lalucat J."/>
        </authorList>
    </citation>
    <scope>NUCLEOTIDE SEQUENCE</scope>
    <source>
        <strain evidence="10">CCUG 52575</strain>
    </source>
</reference>
<evidence type="ECO:0000256" key="3">
    <source>
        <dbReference type="ARBA" id="ARBA00022448"/>
    </source>
</evidence>
<dbReference type="SUPFAM" id="SSF161098">
    <property type="entry name" value="MetI-like"/>
    <property type="match status" value="1"/>
</dbReference>
<dbReference type="GO" id="GO:0055085">
    <property type="term" value="P:transmembrane transport"/>
    <property type="evidence" value="ECO:0007669"/>
    <property type="project" value="InterPro"/>
</dbReference>
<dbReference type="EMBL" id="SGUG01000046">
    <property type="protein sequence ID" value="MDG0864952.1"/>
    <property type="molecule type" value="Genomic_DNA"/>
</dbReference>
<evidence type="ECO:0000256" key="8">
    <source>
        <dbReference type="SAM" id="Phobius"/>
    </source>
</evidence>
<evidence type="ECO:0000256" key="6">
    <source>
        <dbReference type="ARBA" id="ARBA00022989"/>
    </source>
</evidence>
<dbReference type="PROSITE" id="PS50928">
    <property type="entry name" value="ABC_TM1"/>
    <property type="match status" value="1"/>
</dbReference>
<feature type="domain" description="ABC transmembrane type-1" evidence="9">
    <location>
        <begin position="59"/>
        <end position="268"/>
    </location>
</feature>
<evidence type="ECO:0000256" key="7">
    <source>
        <dbReference type="ARBA" id="ARBA00023136"/>
    </source>
</evidence>
<keyword evidence="6 8" id="KW-1133">Transmembrane helix</keyword>
<evidence type="ECO:0000256" key="1">
    <source>
        <dbReference type="ARBA" id="ARBA00004651"/>
    </source>
</evidence>
<dbReference type="GO" id="GO:0005886">
    <property type="term" value="C:plasma membrane"/>
    <property type="evidence" value="ECO:0007669"/>
    <property type="project" value="UniProtKB-SubCell"/>
</dbReference>
<dbReference type="InterPro" id="IPR000515">
    <property type="entry name" value="MetI-like"/>
</dbReference>
<keyword evidence="3" id="KW-0813">Transport</keyword>
<comment type="subcellular location">
    <subcellularLocation>
        <location evidence="1">Cell membrane</location>
        <topology evidence="1">Multi-pass membrane protein</topology>
    </subcellularLocation>
</comment>
<comment type="similarity">
    <text evidence="2">Belongs to the binding-protein-dependent transport system permease family. CysTW subfamily.</text>
</comment>
<gene>
    <name evidence="10" type="ORF">EXJ73_21050</name>
</gene>
<protein>
    <submittedName>
        <fullName evidence="10">ABC transporter permease</fullName>
    </submittedName>
</protein>
<comment type="caution">
    <text evidence="10">The sequence shown here is derived from an EMBL/GenBank/DDBJ whole genome shotgun (WGS) entry which is preliminary data.</text>
</comment>
<name>A0A9X4LK07_9BURK</name>
<keyword evidence="7 8" id="KW-0472">Membrane</keyword>
<dbReference type="PANTHER" id="PTHR42929">
    <property type="entry name" value="INNER MEMBRANE ABC TRANSPORTER PERMEASE PROTEIN YDCU-RELATED-RELATED"/>
    <property type="match status" value="1"/>
</dbReference>
<dbReference type="InterPro" id="IPR035906">
    <property type="entry name" value="MetI-like_sf"/>
</dbReference>
<feature type="transmembrane region" description="Helical" evidence="8">
    <location>
        <begin position="189"/>
        <end position="211"/>
    </location>
</feature>
<proteinExistence type="inferred from homology"/>
<evidence type="ECO:0000256" key="4">
    <source>
        <dbReference type="ARBA" id="ARBA00022475"/>
    </source>
</evidence>
<dbReference type="Proteomes" id="UP001152766">
    <property type="component" value="Unassembled WGS sequence"/>
</dbReference>
<dbReference type="CDD" id="cd06261">
    <property type="entry name" value="TM_PBP2"/>
    <property type="match status" value="1"/>
</dbReference>
<evidence type="ECO:0000313" key="10">
    <source>
        <dbReference type="EMBL" id="MDG0864952.1"/>
    </source>
</evidence>
<feature type="transmembrane region" description="Helical" evidence="8">
    <location>
        <begin position="217"/>
        <end position="237"/>
    </location>
</feature>